<evidence type="ECO:0000256" key="1">
    <source>
        <dbReference type="SAM" id="MobiDB-lite"/>
    </source>
</evidence>
<proteinExistence type="predicted"/>
<protein>
    <submittedName>
        <fullName evidence="2">Uncharacterized protein</fullName>
    </submittedName>
</protein>
<evidence type="ECO:0000313" key="3">
    <source>
        <dbReference type="Proteomes" id="UP001275440"/>
    </source>
</evidence>
<accession>A0ABU3WTM3</accession>
<dbReference type="EMBL" id="WBMO01000003">
    <property type="protein sequence ID" value="MDV2477361.1"/>
    <property type="molecule type" value="Genomic_DNA"/>
</dbReference>
<dbReference type="Proteomes" id="UP001275440">
    <property type="component" value="Unassembled WGS sequence"/>
</dbReference>
<organism evidence="2 3">
    <name type="scientific">Rhodococcus zopfii</name>
    <dbReference type="NCBI Taxonomy" id="43772"/>
    <lineage>
        <taxon>Bacteria</taxon>
        <taxon>Bacillati</taxon>
        <taxon>Actinomycetota</taxon>
        <taxon>Actinomycetes</taxon>
        <taxon>Mycobacteriales</taxon>
        <taxon>Nocardiaceae</taxon>
        <taxon>Rhodococcus</taxon>
    </lineage>
</organism>
<evidence type="ECO:0000313" key="2">
    <source>
        <dbReference type="EMBL" id="MDV2477361.1"/>
    </source>
</evidence>
<keyword evidence="3" id="KW-1185">Reference proteome</keyword>
<comment type="caution">
    <text evidence="2">The sequence shown here is derived from an EMBL/GenBank/DDBJ whole genome shotgun (WGS) entry which is preliminary data.</text>
</comment>
<reference evidence="2 3" key="1">
    <citation type="submission" date="2019-10" db="EMBL/GenBank/DDBJ databases">
        <title>Draft Genome Assembly of Rhodococcus zopfii DSM44189.</title>
        <authorList>
            <person name="Sutton J.M."/>
            <person name="Akob D.M."/>
            <person name="Bushman T.J."/>
        </authorList>
    </citation>
    <scope>NUCLEOTIDE SEQUENCE [LARGE SCALE GENOMIC DNA]</scope>
    <source>
        <strain evidence="2 3">DSM 44189</strain>
    </source>
</reference>
<name>A0ABU3WTM3_9NOCA</name>
<gene>
    <name evidence="2" type="ORF">F8M49_21885</name>
</gene>
<dbReference type="Gene3D" id="3.90.920.10">
    <property type="entry name" value="DNA primase, PRIM domain"/>
    <property type="match status" value="1"/>
</dbReference>
<sequence length="398" mass="42813">MCTRAWSPRTRVRLDLGRTHDYGSTAVMPATAPTVPWAIYLTDTKRRYRLLAFDLDAGRHGSAVARADAQQICKHLSELGVEHLRTTSGPSGGQHVWVRLAAPGAAAEDVRGLARALRQHYPSLDTSALSNPVTGAVRPPGAVHRHGDHSLPHLGGPALESTLSRMSQGTSPEVVAWLLARHPFTAAPARDADPRLIRIVAGTTGPRLDRPRRPLTERTRTLLSTTPTLGTDRSALAHSILLGMARAGHTLADVQRAVSSAPGLVRLREDAARGHDDTERQWQRALHSAAAFAPAAGIERLPIDDELDLIEDSVVADPSRWARPGGASDERILHALLVLARTARTRSLDIDVRRLAVSSAVAASTVSRRLRVLADEGWVIQLRPGGRHSGSPLGTEAS</sequence>
<feature type="region of interest" description="Disordered" evidence="1">
    <location>
        <begin position="142"/>
        <end position="166"/>
    </location>
</feature>